<reference evidence="2 3" key="1">
    <citation type="journal article" date="2013" name="Front. Plant Sci.">
        <title>The Reference Genome of the Halophytic Plant Eutrema salsugineum.</title>
        <authorList>
            <person name="Yang R."/>
            <person name="Jarvis D.E."/>
            <person name="Chen H."/>
            <person name="Beilstein M.A."/>
            <person name="Grimwood J."/>
            <person name="Jenkins J."/>
            <person name="Shu S."/>
            <person name="Prochnik S."/>
            <person name="Xin M."/>
            <person name="Ma C."/>
            <person name="Schmutz J."/>
            <person name="Wing R.A."/>
            <person name="Mitchell-Olds T."/>
            <person name="Schumaker K.S."/>
            <person name="Wang X."/>
        </authorList>
    </citation>
    <scope>NUCLEOTIDE SEQUENCE [LARGE SCALE GENOMIC DNA]</scope>
</reference>
<dbReference type="SMART" id="SM00256">
    <property type="entry name" value="FBOX"/>
    <property type="match status" value="1"/>
</dbReference>
<dbReference type="Pfam" id="PF25210">
    <property type="entry name" value="Kelch_FKB95"/>
    <property type="match status" value="2"/>
</dbReference>
<dbReference type="CDD" id="cd22152">
    <property type="entry name" value="F-box_AtAFR-like"/>
    <property type="match status" value="1"/>
</dbReference>
<dbReference type="PANTHER" id="PTHR24414:SF184">
    <property type="entry name" value="GALACTOSE OXIDASE_KELCH REPEAT SUPERFAMILY PROTEIN"/>
    <property type="match status" value="1"/>
</dbReference>
<dbReference type="Gramene" id="ESQ38678">
    <property type="protein sequence ID" value="ESQ38678"/>
    <property type="gene ID" value="EUTSA_v10029154mg"/>
</dbReference>
<gene>
    <name evidence="2" type="ORF">EUTSA_v10029154mg</name>
</gene>
<dbReference type="InterPro" id="IPR050354">
    <property type="entry name" value="F-box/kelch-repeat_ARATH"/>
</dbReference>
<dbReference type="STRING" id="72664.V4LFZ5"/>
<dbReference type="InterPro" id="IPR057499">
    <property type="entry name" value="Kelch_FKB95"/>
</dbReference>
<dbReference type="AlphaFoldDB" id="V4LFZ5"/>
<dbReference type="Proteomes" id="UP000030689">
    <property type="component" value="Unassembled WGS sequence"/>
</dbReference>
<dbReference type="KEGG" id="eus:EUTSA_v10029154mg"/>
<dbReference type="PANTHER" id="PTHR24414">
    <property type="entry name" value="F-BOX/KELCH-REPEAT PROTEIN SKIP4"/>
    <property type="match status" value="1"/>
</dbReference>
<dbReference type="eggNOG" id="KOG1072">
    <property type="taxonomic scope" value="Eukaryota"/>
</dbReference>
<dbReference type="Gene3D" id="2.120.10.80">
    <property type="entry name" value="Kelch-type beta propeller"/>
    <property type="match status" value="1"/>
</dbReference>
<dbReference type="SUPFAM" id="SSF117281">
    <property type="entry name" value="Kelch motif"/>
    <property type="match status" value="1"/>
</dbReference>
<evidence type="ECO:0000259" key="1">
    <source>
        <dbReference type="SMART" id="SM00256"/>
    </source>
</evidence>
<protein>
    <recommendedName>
        <fullName evidence="1">F-box domain-containing protein</fullName>
    </recommendedName>
</protein>
<accession>V4LFZ5</accession>
<dbReference type="OMA" id="PETMAYY"/>
<name>V4LFZ5_EUTSA</name>
<dbReference type="InterPro" id="IPR015915">
    <property type="entry name" value="Kelch-typ_b-propeller"/>
</dbReference>
<evidence type="ECO:0000313" key="3">
    <source>
        <dbReference type="Proteomes" id="UP000030689"/>
    </source>
</evidence>
<dbReference type="Pfam" id="PF00646">
    <property type="entry name" value="F-box"/>
    <property type="match status" value="1"/>
</dbReference>
<dbReference type="EMBL" id="KI517537">
    <property type="protein sequence ID" value="ESQ38678.1"/>
    <property type="molecule type" value="Genomic_DNA"/>
</dbReference>
<dbReference type="InterPro" id="IPR001810">
    <property type="entry name" value="F-box_dom"/>
</dbReference>
<feature type="domain" description="F-box" evidence="1">
    <location>
        <begin position="20"/>
        <end position="60"/>
    </location>
</feature>
<sequence>MFSKVRAQKHHHSPSMITSLPDDFIVDIVARVPRCYYPTISLVSKSFRSLVADCCLYILRWKVNSKDRLAIIRSLPIIPCNGSYVAVGSNIYVVGSSRALNINCRFHTVQPISHIPKKMFDKAIGIINGKIYVIGDCWGDDKVSGNMLWKRVMVFDTEIQMWEQSQTWSVLYFYDVHKNKLRAYDPKQRCWIDVTGLEELLPKTACTDTVSYGGKLALFFRNNGDAQKIWCAEIALERCQGGEILGKVQWCDVVTDDGNFHMVKCLTVTV</sequence>
<proteinExistence type="predicted"/>
<organism evidence="2 3">
    <name type="scientific">Eutrema salsugineum</name>
    <name type="common">Saltwater cress</name>
    <name type="synonym">Sisymbrium salsugineum</name>
    <dbReference type="NCBI Taxonomy" id="72664"/>
    <lineage>
        <taxon>Eukaryota</taxon>
        <taxon>Viridiplantae</taxon>
        <taxon>Streptophyta</taxon>
        <taxon>Embryophyta</taxon>
        <taxon>Tracheophyta</taxon>
        <taxon>Spermatophyta</taxon>
        <taxon>Magnoliopsida</taxon>
        <taxon>eudicotyledons</taxon>
        <taxon>Gunneridae</taxon>
        <taxon>Pentapetalae</taxon>
        <taxon>rosids</taxon>
        <taxon>malvids</taxon>
        <taxon>Brassicales</taxon>
        <taxon>Brassicaceae</taxon>
        <taxon>Eutremeae</taxon>
        <taxon>Eutrema</taxon>
    </lineage>
</organism>
<evidence type="ECO:0000313" key="2">
    <source>
        <dbReference type="EMBL" id="ESQ38678.1"/>
    </source>
</evidence>
<keyword evidence="3" id="KW-1185">Reference proteome</keyword>